<keyword evidence="1" id="KW-1185">Reference proteome</keyword>
<dbReference type="Proteomes" id="UP000085678">
    <property type="component" value="Unplaced"/>
</dbReference>
<organism evidence="1 2">
    <name type="scientific">Lingula anatina</name>
    <name type="common">Brachiopod</name>
    <name type="synonym">Lingula unguis</name>
    <dbReference type="NCBI Taxonomy" id="7574"/>
    <lineage>
        <taxon>Eukaryota</taxon>
        <taxon>Metazoa</taxon>
        <taxon>Spiralia</taxon>
        <taxon>Lophotrochozoa</taxon>
        <taxon>Brachiopoda</taxon>
        <taxon>Linguliformea</taxon>
        <taxon>Lingulata</taxon>
        <taxon>Lingulida</taxon>
        <taxon>Linguloidea</taxon>
        <taxon>Lingulidae</taxon>
        <taxon>Lingula</taxon>
    </lineage>
</organism>
<proteinExistence type="predicted"/>
<accession>A0A2R2MM35</accession>
<evidence type="ECO:0000313" key="1">
    <source>
        <dbReference type="Proteomes" id="UP000085678"/>
    </source>
</evidence>
<dbReference type="InterPro" id="IPR035897">
    <property type="entry name" value="Toll_tir_struct_dom_sf"/>
</dbReference>
<evidence type="ECO:0000313" key="2">
    <source>
        <dbReference type="RefSeq" id="XP_023931259.1"/>
    </source>
</evidence>
<protein>
    <submittedName>
        <fullName evidence="2">Uncharacterized protein LOC106167235</fullName>
    </submittedName>
</protein>
<dbReference type="InParanoid" id="A0A2R2MM35"/>
<name>A0A2R2MM35_LINAN</name>
<dbReference type="AlphaFoldDB" id="A0A2R2MM35"/>
<dbReference type="GeneID" id="106167235"/>
<dbReference type="Gene3D" id="3.40.50.10140">
    <property type="entry name" value="Toll/interleukin-1 receptor homology (TIR) domain"/>
    <property type="match status" value="2"/>
</dbReference>
<reference evidence="2" key="1">
    <citation type="submission" date="2025-08" db="UniProtKB">
        <authorList>
            <consortium name="RefSeq"/>
        </authorList>
    </citation>
    <scope>IDENTIFICATION</scope>
    <source>
        <tissue evidence="2">Gonads</tissue>
    </source>
</reference>
<gene>
    <name evidence="2" type="primary">LOC106167235</name>
</gene>
<dbReference type="KEGG" id="lak:106167235"/>
<dbReference type="SUPFAM" id="SSF52200">
    <property type="entry name" value="Toll/Interleukin receptor TIR domain"/>
    <property type="match status" value="2"/>
</dbReference>
<dbReference type="RefSeq" id="XP_023931259.1">
    <property type="nucleotide sequence ID" value="XM_024075491.1"/>
</dbReference>
<sequence length="175" mass="20463">MTCVLIEIDSLHGIRARDMFDYVLKQSRRILLYITTHYLQDFSLKMETKGIMHAAMSQQKQVIPVYGDITSEEQRKLPLSLRHLIPIDSREEGFLKHLSMRIKGEDIEYNVFIFYDRRDEIEVEQLSQDLAGQGMTCMLIESGPLHGLREKDMFGYALKQSRSVLLYITTHLLHE</sequence>